<evidence type="ECO:0000256" key="2">
    <source>
        <dbReference type="SAM" id="Phobius"/>
    </source>
</evidence>
<dbReference type="AlphaFoldDB" id="A0AAV2H2N5"/>
<keyword evidence="5" id="KW-1185">Reference proteome</keyword>
<dbReference type="EMBL" id="CAXITT010000017">
    <property type="protein sequence ID" value="CAL1527431.1"/>
    <property type="molecule type" value="Genomic_DNA"/>
</dbReference>
<dbReference type="PANTHER" id="PTHR45786">
    <property type="entry name" value="DNA BINDING PROTEIN-LIKE"/>
    <property type="match status" value="1"/>
</dbReference>
<keyword evidence="2" id="KW-0472">Membrane</keyword>
<feature type="transmembrane region" description="Helical" evidence="2">
    <location>
        <begin position="260"/>
        <end position="283"/>
    </location>
</feature>
<gene>
    <name evidence="4" type="ORF">GSLYS_00001608001</name>
</gene>
<feature type="signal peptide" evidence="3">
    <location>
        <begin position="1"/>
        <end position="22"/>
    </location>
</feature>
<name>A0AAV2H2N5_LYMST</name>
<sequence>MELLQTVFRIFLVGNILSRSLSTVVTLYPVKQDDFITECQEGLLINDTIVFKSHIPLNRSELFDNNTYVDYKVIYKDQKEHETYNVIRKVSMECGDPDQQIVCKKYDNSMIFSHNVIAEERFINATMSVSIKRDETSIGNDSQVFPTMYDTRNAFGNLTINDIDISINDCIANISSHDLTMKFECSSLAKPCMIEIKANDSTGASYHNKSANFKRVLQNQAVLAIVIKYKPCSLNGNVSIINCIVTVGLNSHNGEDDFNIIIYAVFGGLVASIAVVITIVYILKKRRNRKRNRRFHFFDCLESNDRKDGYPDENFQLRAAERKKILKNNKEKKSPAACNLSNGGKIVQPYEKDFTKIKDTVKSWELEMKNIVQQTKDYYLNNTRGLSEKAKKIWIEEFLELLCKVHQGNTNEDFISPNMPETMKNCIKSFANCIYATFTYMEENYKFNHMEKFENLLKYMQQVKGFIQPEETGGKTNQSSDKTNSKNVAEVEDQDKDFQAIIQVDIKLSHAHKGIYNKPEASEVGAVIVGNTFEYLDNILKSIENKLQRIKDTHISYDALQYPLMFSNGEGGSSVSIPQVDPDTTFTYMEENYKFSLVVTLENLLKYTKQSEGFIQPVSSQIVDEAGDHEFQDTNGNMQIKSEETGGKTNQSSDKTNNENVSEVEGKGVGESIMALKRTYMSYIEEEEDEQPTNSSSEDESLA</sequence>
<feature type="compositionally biased region" description="Acidic residues" evidence="1">
    <location>
        <begin position="684"/>
        <end position="703"/>
    </location>
</feature>
<feature type="region of interest" description="Disordered" evidence="1">
    <location>
        <begin position="470"/>
        <end position="490"/>
    </location>
</feature>
<reference evidence="4 5" key="1">
    <citation type="submission" date="2024-04" db="EMBL/GenBank/DDBJ databases">
        <authorList>
            <consortium name="Genoscope - CEA"/>
            <person name="William W."/>
        </authorList>
    </citation>
    <scope>NUCLEOTIDE SEQUENCE [LARGE SCALE GENOMIC DNA]</scope>
</reference>
<evidence type="ECO:0000256" key="3">
    <source>
        <dbReference type="SAM" id="SignalP"/>
    </source>
</evidence>
<protein>
    <submittedName>
        <fullName evidence="4">Uncharacterized protein</fullName>
    </submittedName>
</protein>
<dbReference type="PANTHER" id="PTHR45786:SF74">
    <property type="entry name" value="ATP-DEPENDENT DNA HELICASE"/>
    <property type="match status" value="1"/>
</dbReference>
<feature type="chain" id="PRO_5043662719" evidence="3">
    <location>
        <begin position="23"/>
        <end position="703"/>
    </location>
</feature>
<evidence type="ECO:0000313" key="5">
    <source>
        <dbReference type="Proteomes" id="UP001497497"/>
    </source>
</evidence>
<accession>A0AAV2H2N5</accession>
<keyword evidence="2" id="KW-0812">Transmembrane</keyword>
<organism evidence="4 5">
    <name type="scientific">Lymnaea stagnalis</name>
    <name type="common">Great pond snail</name>
    <name type="synonym">Helix stagnalis</name>
    <dbReference type="NCBI Taxonomy" id="6523"/>
    <lineage>
        <taxon>Eukaryota</taxon>
        <taxon>Metazoa</taxon>
        <taxon>Spiralia</taxon>
        <taxon>Lophotrochozoa</taxon>
        <taxon>Mollusca</taxon>
        <taxon>Gastropoda</taxon>
        <taxon>Heterobranchia</taxon>
        <taxon>Euthyneura</taxon>
        <taxon>Panpulmonata</taxon>
        <taxon>Hygrophila</taxon>
        <taxon>Lymnaeoidea</taxon>
        <taxon>Lymnaeidae</taxon>
        <taxon>Lymnaea</taxon>
    </lineage>
</organism>
<dbReference type="Proteomes" id="UP001497497">
    <property type="component" value="Unassembled WGS sequence"/>
</dbReference>
<feature type="region of interest" description="Disordered" evidence="1">
    <location>
        <begin position="630"/>
        <end position="703"/>
    </location>
</feature>
<comment type="caution">
    <text evidence="4">The sequence shown here is derived from an EMBL/GenBank/DDBJ whole genome shotgun (WGS) entry which is preliminary data.</text>
</comment>
<keyword evidence="2" id="KW-1133">Transmembrane helix</keyword>
<evidence type="ECO:0000313" key="4">
    <source>
        <dbReference type="EMBL" id="CAL1527431.1"/>
    </source>
</evidence>
<evidence type="ECO:0000256" key="1">
    <source>
        <dbReference type="SAM" id="MobiDB-lite"/>
    </source>
</evidence>
<feature type="compositionally biased region" description="Polar residues" evidence="1">
    <location>
        <begin position="474"/>
        <end position="487"/>
    </location>
</feature>
<proteinExistence type="predicted"/>
<keyword evidence="3" id="KW-0732">Signal</keyword>
<feature type="compositionally biased region" description="Polar residues" evidence="1">
    <location>
        <begin position="647"/>
        <end position="661"/>
    </location>
</feature>